<dbReference type="InterPro" id="IPR000182">
    <property type="entry name" value="GNAT_dom"/>
</dbReference>
<protein>
    <submittedName>
        <fullName evidence="4">GNAT superfamily N-acetyltransferase</fullName>
    </submittedName>
</protein>
<proteinExistence type="predicted"/>
<feature type="domain" description="N-acetyltransferase" evidence="3">
    <location>
        <begin position="1"/>
        <end position="152"/>
    </location>
</feature>
<evidence type="ECO:0000256" key="2">
    <source>
        <dbReference type="ARBA" id="ARBA00023315"/>
    </source>
</evidence>
<name>A0A7W5VL96_9ACTN</name>
<accession>A0A7W5VL96</accession>
<dbReference type="InterPro" id="IPR016181">
    <property type="entry name" value="Acyl_CoA_acyltransferase"/>
</dbReference>
<dbReference type="InterPro" id="IPR050832">
    <property type="entry name" value="Bact_Acetyltransf"/>
</dbReference>
<dbReference type="SUPFAM" id="SSF55729">
    <property type="entry name" value="Acyl-CoA N-acyltransferases (Nat)"/>
    <property type="match status" value="1"/>
</dbReference>
<dbReference type="AlphaFoldDB" id="A0A7W5VL96"/>
<dbReference type="Pfam" id="PF00583">
    <property type="entry name" value="Acetyltransf_1"/>
    <property type="match status" value="1"/>
</dbReference>
<dbReference type="PANTHER" id="PTHR43877:SF2">
    <property type="entry name" value="AMINOALKYLPHOSPHONATE N-ACETYLTRANSFERASE-RELATED"/>
    <property type="match status" value="1"/>
</dbReference>
<organism evidence="4 5">
    <name type="scientific">Nonomuraea dietziae</name>
    <dbReference type="NCBI Taxonomy" id="65515"/>
    <lineage>
        <taxon>Bacteria</taxon>
        <taxon>Bacillati</taxon>
        <taxon>Actinomycetota</taxon>
        <taxon>Actinomycetes</taxon>
        <taxon>Streptosporangiales</taxon>
        <taxon>Streptosporangiaceae</taxon>
        <taxon>Nonomuraea</taxon>
    </lineage>
</organism>
<evidence type="ECO:0000313" key="5">
    <source>
        <dbReference type="Proteomes" id="UP000579945"/>
    </source>
</evidence>
<keyword evidence="1 4" id="KW-0808">Transferase</keyword>
<evidence type="ECO:0000313" key="4">
    <source>
        <dbReference type="EMBL" id="MBB3733714.1"/>
    </source>
</evidence>
<keyword evidence="2" id="KW-0012">Acyltransferase</keyword>
<dbReference type="Proteomes" id="UP000579945">
    <property type="component" value="Unassembled WGS sequence"/>
</dbReference>
<dbReference type="GeneID" id="95395651"/>
<dbReference type="RefSeq" id="WP_312896096.1">
    <property type="nucleotide sequence ID" value="NZ_BAAAXX010000025.1"/>
</dbReference>
<dbReference type="EMBL" id="JACIBV010000002">
    <property type="protein sequence ID" value="MBB3733714.1"/>
    <property type="molecule type" value="Genomic_DNA"/>
</dbReference>
<dbReference type="PROSITE" id="PS51186">
    <property type="entry name" value="GNAT"/>
    <property type="match status" value="1"/>
</dbReference>
<evidence type="ECO:0000259" key="3">
    <source>
        <dbReference type="PROSITE" id="PS51186"/>
    </source>
</evidence>
<keyword evidence="5" id="KW-1185">Reference proteome</keyword>
<gene>
    <name evidence="4" type="ORF">FHR33_009661</name>
</gene>
<sequence length="152" mass="16892">MNVETVEWDDPSAEALRAAMSREMDERYADMAGFDFPEDFSVARDSVVYTGLARTEEGLAVGHIALRRLGGEMEIKRMYVAPRHRGNGVAVALLEAAESAAASAGAERVVLQTGDRQPDAVRLYEREGYTRIPVYPPYHLVPNSLCYQKRVT</sequence>
<dbReference type="PANTHER" id="PTHR43877">
    <property type="entry name" value="AMINOALKYLPHOSPHONATE N-ACETYLTRANSFERASE-RELATED-RELATED"/>
    <property type="match status" value="1"/>
</dbReference>
<dbReference type="GO" id="GO:0016747">
    <property type="term" value="F:acyltransferase activity, transferring groups other than amino-acyl groups"/>
    <property type="evidence" value="ECO:0007669"/>
    <property type="project" value="InterPro"/>
</dbReference>
<evidence type="ECO:0000256" key="1">
    <source>
        <dbReference type="ARBA" id="ARBA00022679"/>
    </source>
</evidence>
<reference evidence="4 5" key="1">
    <citation type="submission" date="2020-08" db="EMBL/GenBank/DDBJ databases">
        <title>Sequencing the genomes of 1000 actinobacteria strains.</title>
        <authorList>
            <person name="Klenk H.-P."/>
        </authorList>
    </citation>
    <scope>NUCLEOTIDE SEQUENCE [LARGE SCALE GENOMIC DNA]</scope>
    <source>
        <strain evidence="4 5">DSM 44320</strain>
    </source>
</reference>
<dbReference type="Gene3D" id="3.40.630.30">
    <property type="match status" value="1"/>
</dbReference>
<comment type="caution">
    <text evidence="4">The sequence shown here is derived from an EMBL/GenBank/DDBJ whole genome shotgun (WGS) entry which is preliminary data.</text>
</comment>